<evidence type="ECO:0000256" key="18">
    <source>
        <dbReference type="ARBA" id="ARBA00029893"/>
    </source>
</evidence>
<comment type="similarity">
    <text evidence="5 20">Belongs to the TAM41 family.</text>
</comment>
<evidence type="ECO:0000256" key="19">
    <source>
        <dbReference type="ARBA" id="ARBA00031502"/>
    </source>
</evidence>
<dbReference type="Pfam" id="PF09139">
    <property type="entry name" value="Tam41_Mmp37"/>
    <property type="match status" value="1"/>
</dbReference>
<reference evidence="22" key="1">
    <citation type="submission" date="2025-08" db="UniProtKB">
        <authorList>
            <consortium name="RefSeq"/>
        </authorList>
    </citation>
    <scope>IDENTIFICATION</scope>
</reference>
<name>A0ABM0JJX5_APLCA</name>
<dbReference type="GeneID" id="101854785"/>
<dbReference type="RefSeq" id="XP_005095408.1">
    <property type="nucleotide sequence ID" value="XM_005095351.3"/>
</dbReference>
<dbReference type="EC" id="2.7.7.41" evidence="6 20"/>
<keyword evidence="9 20" id="KW-0808">Transferase</keyword>
<accession>A0ABM0JJX5</accession>
<keyword evidence="13 20" id="KW-0443">Lipid metabolism</keyword>
<evidence type="ECO:0000256" key="12">
    <source>
        <dbReference type="ARBA" id="ARBA00022842"/>
    </source>
</evidence>
<comment type="pathway">
    <text evidence="4">Lipid metabolism.</text>
</comment>
<comment type="cofactor">
    <cofactor evidence="1 20">
        <name>Mg(2+)</name>
        <dbReference type="ChEBI" id="CHEBI:18420"/>
    </cofactor>
</comment>
<evidence type="ECO:0000256" key="17">
    <source>
        <dbReference type="ARBA" id="ARBA00023264"/>
    </source>
</evidence>
<evidence type="ECO:0000256" key="2">
    <source>
        <dbReference type="ARBA" id="ARBA00004443"/>
    </source>
</evidence>
<evidence type="ECO:0000256" key="9">
    <source>
        <dbReference type="ARBA" id="ARBA00022679"/>
    </source>
</evidence>
<keyword evidence="16 20" id="KW-0594">Phospholipid biosynthesis</keyword>
<sequence length="431" mass="48886">MASVHRICSMRGHLYTFSFIRYIRGQFMSQSGGSHSETASQWKSFTSCVTGRSTLSLECGSVSQLRVSSIRRLASVPDLAVTVETEKKSQEANILFSSSQALVEENPQRSLYRDIVHEFPDGIQMAFAYGSGAIQQGNANDKSKNMLDFIFVVDKPRRWHRINLERHPHHYSFLKHFGPRTITRIQERYGAGAYFNTLVPMAGRTIKYGVISTARLVTDLLDWESLYISGRLHKPVSFVVIPSDENLLTALTVNLRSAVHAALLLLPDMFTEEQLYLTIAKLSYAGDFRMAVAEDNNKITNIVQPSLPLFRQMYSSFLLEDVHSTWWPQEGQLEQALTFESRHHHLKCLPTKVLYGLLMQKYQIGVFPDLEEIIKLHAYDSDCGSHVAQSIRHIVKRSSVSQSLKGILTAGVLKSLRYSSSKILKKVRSRR</sequence>
<evidence type="ECO:0000256" key="8">
    <source>
        <dbReference type="ARBA" id="ARBA00022516"/>
    </source>
</evidence>
<evidence type="ECO:0000256" key="14">
    <source>
        <dbReference type="ARBA" id="ARBA00023128"/>
    </source>
</evidence>
<gene>
    <name evidence="22" type="primary">LOC101854785</name>
</gene>
<keyword evidence="21" id="KW-1185">Reference proteome</keyword>
<evidence type="ECO:0000256" key="16">
    <source>
        <dbReference type="ARBA" id="ARBA00023209"/>
    </source>
</evidence>
<keyword evidence="10 20" id="KW-0548">Nucleotidyltransferase</keyword>
<keyword evidence="11 20" id="KW-0999">Mitochondrion inner membrane</keyword>
<dbReference type="PIRSF" id="PIRSF028840">
    <property type="entry name" value="Mmp37"/>
    <property type="match status" value="1"/>
</dbReference>
<proteinExistence type="inferred from homology"/>
<evidence type="ECO:0000256" key="20">
    <source>
        <dbReference type="PIRNR" id="PIRNR028840"/>
    </source>
</evidence>
<evidence type="ECO:0000256" key="7">
    <source>
        <dbReference type="ARBA" id="ARBA00018337"/>
    </source>
</evidence>
<evidence type="ECO:0000256" key="11">
    <source>
        <dbReference type="ARBA" id="ARBA00022792"/>
    </source>
</evidence>
<evidence type="ECO:0000256" key="13">
    <source>
        <dbReference type="ARBA" id="ARBA00023098"/>
    </source>
</evidence>
<comment type="subcellular location">
    <subcellularLocation>
        <location evidence="2 20">Mitochondrion inner membrane</location>
        <topology evidence="2 20">Peripheral membrane protein</topology>
        <orientation evidence="2 20">Matrix side</orientation>
    </subcellularLocation>
</comment>
<organism evidence="21 22">
    <name type="scientific">Aplysia californica</name>
    <name type="common">California sea hare</name>
    <dbReference type="NCBI Taxonomy" id="6500"/>
    <lineage>
        <taxon>Eukaryota</taxon>
        <taxon>Metazoa</taxon>
        <taxon>Spiralia</taxon>
        <taxon>Lophotrochozoa</taxon>
        <taxon>Mollusca</taxon>
        <taxon>Gastropoda</taxon>
        <taxon>Heterobranchia</taxon>
        <taxon>Euthyneura</taxon>
        <taxon>Tectipleura</taxon>
        <taxon>Aplysiida</taxon>
        <taxon>Aplysioidea</taxon>
        <taxon>Aplysiidae</taxon>
        <taxon>Aplysia</taxon>
    </lineage>
</organism>
<comment type="catalytic activity">
    <reaction evidence="20">
        <text>a 1,2-diacyl-sn-glycero-3-phosphate + CTP + H(+) = a CDP-1,2-diacyl-sn-glycerol + diphosphate</text>
        <dbReference type="Rhea" id="RHEA:16229"/>
        <dbReference type="ChEBI" id="CHEBI:15378"/>
        <dbReference type="ChEBI" id="CHEBI:33019"/>
        <dbReference type="ChEBI" id="CHEBI:37563"/>
        <dbReference type="ChEBI" id="CHEBI:58332"/>
        <dbReference type="ChEBI" id="CHEBI:58608"/>
        <dbReference type="EC" id="2.7.7.41"/>
    </reaction>
</comment>
<dbReference type="Proteomes" id="UP000694888">
    <property type="component" value="Unplaced"/>
</dbReference>
<evidence type="ECO:0000313" key="21">
    <source>
        <dbReference type="Proteomes" id="UP000694888"/>
    </source>
</evidence>
<evidence type="ECO:0000256" key="10">
    <source>
        <dbReference type="ARBA" id="ARBA00022695"/>
    </source>
</evidence>
<evidence type="ECO:0000256" key="4">
    <source>
        <dbReference type="ARBA" id="ARBA00005189"/>
    </source>
</evidence>
<protein>
    <recommendedName>
        <fullName evidence="7 20">Phosphatidate cytidylyltransferase, mitochondrial</fullName>
        <ecNumber evidence="6 20">2.7.7.41</ecNumber>
    </recommendedName>
    <alternativeName>
        <fullName evidence="18 20">CDP-diacylglycerol synthase</fullName>
    </alternativeName>
    <alternativeName>
        <fullName evidence="19 20">Mitochondrial translocator assembly and maintenance protein 41 homolog</fullName>
    </alternativeName>
</protein>
<dbReference type="PANTHER" id="PTHR13619">
    <property type="entry name" value="PHOSPHATIDATE CYTIDYLYLTRANSFERASE, MITOCHONDRIAL"/>
    <property type="match status" value="1"/>
</dbReference>
<evidence type="ECO:0000256" key="15">
    <source>
        <dbReference type="ARBA" id="ARBA00023136"/>
    </source>
</evidence>
<dbReference type="GO" id="GO:0016779">
    <property type="term" value="F:nucleotidyltransferase activity"/>
    <property type="evidence" value="ECO:0007669"/>
    <property type="project" value="UniProtKB-KW"/>
</dbReference>
<evidence type="ECO:0000313" key="22">
    <source>
        <dbReference type="RefSeq" id="XP_005095408.1"/>
    </source>
</evidence>
<keyword evidence="15 20" id="KW-0472">Membrane</keyword>
<dbReference type="InterPro" id="IPR015222">
    <property type="entry name" value="Tam41"/>
</dbReference>
<keyword evidence="14 20" id="KW-0496">Mitochondrion</keyword>
<keyword evidence="17 20" id="KW-1208">Phospholipid metabolism</keyword>
<evidence type="ECO:0000256" key="5">
    <source>
        <dbReference type="ARBA" id="ARBA00005458"/>
    </source>
</evidence>
<evidence type="ECO:0000256" key="1">
    <source>
        <dbReference type="ARBA" id="ARBA00001946"/>
    </source>
</evidence>
<keyword evidence="12 20" id="KW-0460">Magnesium</keyword>
<evidence type="ECO:0000256" key="3">
    <source>
        <dbReference type="ARBA" id="ARBA00005119"/>
    </source>
</evidence>
<comment type="pathway">
    <text evidence="3 20">Phospholipid metabolism; CDP-diacylglycerol biosynthesis; CDP-diacylglycerol from sn-glycerol 3-phosphate: step 3/3.</text>
</comment>
<evidence type="ECO:0000256" key="6">
    <source>
        <dbReference type="ARBA" id="ARBA00012487"/>
    </source>
</evidence>
<comment type="function">
    <text evidence="20">Catalyzes the conversion of phosphatidic acid (PA) to CDP-diacylglycerol (CDP-DAG), an essential intermediate in the synthesis of phosphatidylglycerol, cardiolipin and phosphatidylinositol.</text>
</comment>
<dbReference type="PANTHER" id="PTHR13619:SF0">
    <property type="entry name" value="PHOSPHATIDATE CYTIDYLYLTRANSFERASE, MITOCHONDRIAL"/>
    <property type="match status" value="1"/>
</dbReference>
<keyword evidence="8 20" id="KW-0444">Lipid biosynthesis</keyword>